<protein>
    <recommendedName>
        <fullName evidence="4 8">m7GpppX diphosphatase</fullName>
        <ecNumber evidence="3 8">3.6.1.59</ecNumber>
    </recommendedName>
</protein>
<dbReference type="GO" id="GO:0000340">
    <property type="term" value="F:RNA 7-methylguanosine cap binding"/>
    <property type="evidence" value="ECO:0007669"/>
    <property type="project" value="UniProtKB-UniRule"/>
</dbReference>
<keyword evidence="6 8" id="KW-0539">Nucleus</keyword>
<comment type="caution">
    <text evidence="12">The sequence shown here is derived from an EMBL/GenBank/DDBJ whole genome shotgun (WGS) entry which is preliminary data.</text>
</comment>
<dbReference type="InterPro" id="IPR036265">
    <property type="entry name" value="HIT-like_sf"/>
</dbReference>
<gene>
    <name evidence="12" type="ORF">BV898_14928</name>
</gene>
<evidence type="ECO:0000313" key="12">
    <source>
        <dbReference type="EMBL" id="OWA50410.1"/>
    </source>
</evidence>
<evidence type="ECO:0000256" key="11">
    <source>
        <dbReference type="SAM" id="MobiDB-lite"/>
    </source>
</evidence>
<evidence type="ECO:0000256" key="2">
    <source>
        <dbReference type="ARBA" id="ARBA00010208"/>
    </source>
</evidence>
<dbReference type="Proteomes" id="UP000192578">
    <property type="component" value="Unassembled WGS sequence"/>
</dbReference>
<dbReference type="Pfam" id="PF05652">
    <property type="entry name" value="DcpS"/>
    <property type="match status" value="1"/>
</dbReference>
<comment type="catalytic activity">
    <reaction evidence="7 8">
        <text>a 5'-end (N(7)-methyl 5'-triphosphoguanosine)-ribonucleoside in mRNA + H2O = N(7)-methyl-GMP + a 5'-end diphospho-ribonucleoside in mRNA + 2 H(+)</text>
        <dbReference type="Rhea" id="RHEA:65388"/>
        <dbReference type="Rhea" id="RHEA-COMP:17165"/>
        <dbReference type="Rhea" id="RHEA-COMP:17167"/>
        <dbReference type="ChEBI" id="CHEBI:15377"/>
        <dbReference type="ChEBI" id="CHEBI:15378"/>
        <dbReference type="ChEBI" id="CHEBI:58285"/>
        <dbReference type="ChEBI" id="CHEBI:156461"/>
        <dbReference type="ChEBI" id="CHEBI:167616"/>
        <dbReference type="EC" id="3.6.1.59"/>
    </reaction>
</comment>
<dbReference type="GO" id="GO:0006397">
    <property type="term" value="P:mRNA processing"/>
    <property type="evidence" value="ECO:0007669"/>
    <property type="project" value="UniProtKB-KW"/>
</dbReference>
<dbReference type="GO" id="GO:0005634">
    <property type="term" value="C:nucleus"/>
    <property type="evidence" value="ECO:0007669"/>
    <property type="project" value="UniProtKB-SubCell"/>
</dbReference>
<reference evidence="13" key="1">
    <citation type="submission" date="2017-01" db="EMBL/GenBank/DDBJ databases">
        <title>Comparative genomics of anhydrobiosis in the tardigrade Hypsibius dujardini.</title>
        <authorList>
            <person name="Yoshida Y."/>
            <person name="Koutsovoulos G."/>
            <person name="Laetsch D."/>
            <person name="Stevens L."/>
            <person name="Kumar S."/>
            <person name="Horikawa D."/>
            <person name="Ishino K."/>
            <person name="Komine S."/>
            <person name="Tomita M."/>
            <person name="Blaxter M."/>
            <person name="Arakawa K."/>
        </authorList>
    </citation>
    <scope>NUCLEOTIDE SEQUENCE [LARGE SCALE GENOMIC DNA]</scope>
    <source>
        <strain evidence="13">Z151</strain>
    </source>
</reference>
<evidence type="ECO:0000256" key="4">
    <source>
        <dbReference type="ARBA" id="ARBA00015636"/>
    </source>
</evidence>
<dbReference type="Gene3D" id="3.30.428.10">
    <property type="entry name" value="HIT-like"/>
    <property type="match status" value="1"/>
</dbReference>
<comment type="function">
    <text evidence="8">Decapping scavenger enzyme that catalyzes the cleavage of a residual cap structure following the degradation of mRNAs by the 3'-&gt;5' exosome-mediated mRNA decay pathway.</text>
</comment>
<dbReference type="SUPFAM" id="SSF54197">
    <property type="entry name" value="HIT-like"/>
    <property type="match status" value="1"/>
</dbReference>
<feature type="binding site" evidence="10">
    <location>
        <position position="230"/>
    </location>
    <ligand>
        <name>substrate</name>
    </ligand>
</feature>
<feature type="binding site" evidence="10">
    <location>
        <position position="210"/>
    </location>
    <ligand>
        <name>substrate</name>
    </ligand>
</feature>
<dbReference type="GO" id="GO:0140932">
    <property type="term" value="F:5'-(N(7)-methyl 5'-triphosphoguanosine)-[mRNA] diphosphatase activity"/>
    <property type="evidence" value="ECO:0007669"/>
    <property type="project" value="UniProtKB-EC"/>
</dbReference>
<dbReference type="Gene3D" id="3.30.200.40">
    <property type="entry name" value="Scavenger mRNA decapping enzyme, N-terminal domain"/>
    <property type="match status" value="1"/>
</dbReference>
<feature type="binding site" evidence="10">
    <location>
        <position position="232"/>
    </location>
    <ligand>
        <name>substrate</name>
    </ligand>
</feature>
<accession>A0A9X6NAF6</accession>
<keyword evidence="13" id="KW-1185">Reference proteome</keyword>
<evidence type="ECO:0000256" key="7">
    <source>
        <dbReference type="ARBA" id="ARBA00048222"/>
    </source>
</evidence>
<keyword evidence="8" id="KW-0507">mRNA processing</keyword>
<name>A0A9X6NAF6_HYPEX</name>
<comment type="subcellular location">
    <subcellularLocation>
        <location evidence="1 8">Nucleus</location>
    </subcellularLocation>
</comment>
<feature type="region of interest" description="Disordered" evidence="11">
    <location>
        <begin position="1"/>
        <end position="49"/>
    </location>
</feature>
<sequence length="368" mass="41596">MDSGGVADIIGDGEQHTEGESARKKLKVEQVSREKDKTPAGNGKGKCSASSLLPVEEKNLFANFTFKRVLRADPSRKMAFLHGQFEKTANEDEEDSADGASKDAVVILEQSAFHLDHVEKMLAAGAKGDLEFQNDVYHNYRVFFPAEFNATKTTIIYPATQSHIEKFGQQPVYIVDESPDDYLNITLPSLQKSKRFDTKWVDNILDHEKETERIVFEDPDKESGFVLLPDLKWDGHNVDSLYLIALPHKRGIHSIRDLTSDHLTMLNKIKNEGTAAITEKYGLPASRIRAFFHYQPTFYHLHIHFTNIHFDAPGRNAEKAHMLTTVISNLQYDDYYKKATIPFVVGEKDPLFALYDHCLKPPANGSTL</sequence>
<dbReference type="FunFam" id="3.30.428.10:FF:000006">
    <property type="entry name" value="m7GpppX diphosphatase"/>
    <property type="match status" value="1"/>
</dbReference>
<feature type="compositionally biased region" description="Basic and acidic residues" evidence="11">
    <location>
        <begin position="13"/>
        <end position="38"/>
    </location>
</feature>
<evidence type="ECO:0000256" key="10">
    <source>
        <dbReference type="PIRSR" id="PIRSR028973-2"/>
    </source>
</evidence>
<dbReference type="Pfam" id="PF11969">
    <property type="entry name" value="DcpS_C"/>
    <property type="match status" value="1"/>
</dbReference>
<evidence type="ECO:0000256" key="1">
    <source>
        <dbReference type="ARBA" id="ARBA00004123"/>
    </source>
</evidence>
<dbReference type="OrthoDB" id="10264956at2759"/>
<dbReference type="EC" id="3.6.1.59" evidence="3 8"/>
<dbReference type="AlphaFoldDB" id="A0A9X6NAF6"/>
<dbReference type="InterPro" id="IPR011145">
    <property type="entry name" value="Scavenger_mRNA_decap_enz_N"/>
</dbReference>
<dbReference type="PANTHER" id="PTHR12978">
    <property type="entry name" value="HISTIDINE TRIAD HIT PROTEIN MEMBER"/>
    <property type="match status" value="1"/>
</dbReference>
<evidence type="ECO:0000256" key="3">
    <source>
        <dbReference type="ARBA" id="ARBA00012520"/>
    </source>
</evidence>
<dbReference type="GO" id="GO:0000932">
    <property type="term" value="C:P-body"/>
    <property type="evidence" value="ECO:0007669"/>
    <property type="project" value="TreeGrafter"/>
</dbReference>
<feature type="binding site" evidence="10">
    <location>
        <begin position="293"/>
        <end position="304"/>
    </location>
    <ligand>
        <name>substrate</name>
    </ligand>
</feature>
<feature type="binding site" evidence="10">
    <location>
        <position position="200"/>
    </location>
    <ligand>
        <name>substrate</name>
    </ligand>
</feature>
<evidence type="ECO:0000256" key="8">
    <source>
        <dbReference type="PIRNR" id="PIRNR028973"/>
    </source>
</evidence>
<evidence type="ECO:0000313" key="13">
    <source>
        <dbReference type="Proteomes" id="UP000192578"/>
    </source>
</evidence>
<evidence type="ECO:0000256" key="5">
    <source>
        <dbReference type="ARBA" id="ARBA00022801"/>
    </source>
</evidence>
<keyword evidence="5 8" id="KW-0378">Hydrolase</keyword>
<feature type="active site" description="Nucleophile" evidence="9">
    <location>
        <position position="302"/>
    </location>
</feature>
<dbReference type="SUPFAM" id="SSF102860">
    <property type="entry name" value="mRNA decapping enzyme DcpS N-terminal domain"/>
    <property type="match status" value="1"/>
</dbReference>
<evidence type="ECO:0000256" key="9">
    <source>
        <dbReference type="PIRSR" id="PIRSR028973-1"/>
    </source>
</evidence>
<proteinExistence type="inferred from homology"/>
<dbReference type="PIRSF" id="PIRSF028973">
    <property type="entry name" value="Scavenger_mRNA_decap_enz"/>
    <property type="match status" value="1"/>
</dbReference>
<dbReference type="GO" id="GO:0000290">
    <property type="term" value="P:deadenylation-dependent decapping of nuclear-transcribed mRNA"/>
    <property type="evidence" value="ECO:0007669"/>
    <property type="project" value="UniProtKB-UniRule"/>
</dbReference>
<dbReference type="PANTHER" id="PTHR12978:SF0">
    <property type="entry name" value="M7GPPPX DIPHOSPHATASE"/>
    <property type="match status" value="1"/>
</dbReference>
<dbReference type="InterPro" id="IPR008594">
    <property type="entry name" value="DcpS/DCS2"/>
</dbReference>
<dbReference type="EMBL" id="MTYJ01000192">
    <property type="protein sequence ID" value="OWA50410.1"/>
    <property type="molecule type" value="Genomic_DNA"/>
</dbReference>
<organism evidence="12 13">
    <name type="scientific">Hypsibius exemplaris</name>
    <name type="common">Freshwater tardigrade</name>
    <dbReference type="NCBI Taxonomy" id="2072580"/>
    <lineage>
        <taxon>Eukaryota</taxon>
        <taxon>Metazoa</taxon>
        <taxon>Ecdysozoa</taxon>
        <taxon>Tardigrada</taxon>
        <taxon>Eutardigrada</taxon>
        <taxon>Parachela</taxon>
        <taxon>Hypsibioidea</taxon>
        <taxon>Hypsibiidae</taxon>
        <taxon>Hypsibius</taxon>
    </lineage>
</organism>
<comment type="similarity">
    <text evidence="2 8">Belongs to the HIT family.</text>
</comment>
<evidence type="ECO:0000256" key="6">
    <source>
        <dbReference type="ARBA" id="ARBA00023242"/>
    </source>
</evidence>